<comment type="caution">
    <text evidence="3">The sequence shown here is derived from an EMBL/GenBank/DDBJ whole genome shotgun (WGS) entry which is preliminary data.</text>
</comment>
<feature type="signal peptide" evidence="2">
    <location>
        <begin position="1"/>
        <end position="21"/>
    </location>
</feature>
<dbReference type="AlphaFoldDB" id="A0A5C6CKP4"/>
<protein>
    <recommendedName>
        <fullName evidence="5">Carboxypeptidase regulatory-like domain-containing protein</fullName>
    </recommendedName>
</protein>
<dbReference type="RefSeq" id="WP_231612133.1">
    <property type="nucleotide sequence ID" value="NZ_SJPT01000002.1"/>
</dbReference>
<proteinExistence type="predicted"/>
<gene>
    <name evidence="3" type="ORF">Pla52o_13150</name>
</gene>
<name>A0A5C6CKP4_9BACT</name>
<feature type="region of interest" description="Disordered" evidence="1">
    <location>
        <begin position="100"/>
        <end position="121"/>
    </location>
</feature>
<accession>A0A5C6CKP4</accession>
<evidence type="ECO:0008006" key="5">
    <source>
        <dbReference type="Google" id="ProtNLM"/>
    </source>
</evidence>
<dbReference type="Proteomes" id="UP000316304">
    <property type="component" value="Unassembled WGS sequence"/>
</dbReference>
<keyword evidence="4" id="KW-1185">Reference proteome</keyword>
<sequence precursor="true">MVTFRRLRCSSAFLTSAIVLAGVLPWVGGCENSADYPTGTIQGRISYEGQPLQQGVVTFYSSELGVGISEEVQGDGQYATQTPIRTGSYVVTVLPPEVPPTMDEVPAANTTPVKDIPETYRDPAKSGLKLEVTEGENSFDIEMTN</sequence>
<evidence type="ECO:0000256" key="1">
    <source>
        <dbReference type="SAM" id="MobiDB-lite"/>
    </source>
</evidence>
<dbReference type="PROSITE" id="PS51257">
    <property type="entry name" value="PROKAR_LIPOPROTEIN"/>
    <property type="match status" value="1"/>
</dbReference>
<evidence type="ECO:0000256" key="2">
    <source>
        <dbReference type="SAM" id="SignalP"/>
    </source>
</evidence>
<organism evidence="3 4">
    <name type="scientific">Novipirellula galeiformis</name>
    <dbReference type="NCBI Taxonomy" id="2528004"/>
    <lineage>
        <taxon>Bacteria</taxon>
        <taxon>Pseudomonadati</taxon>
        <taxon>Planctomycetota</taxon>
        <taxon>Planctomycetia</taxon>
        <taxon>Pirellulales</taxon>
        <taxon>Pirellulaceae</taxon>
        <taxon>Novipirellula</taxon>
    </lineage>
</organism>
<dbReference type="EMBL" id="SJPT01000002">
    <property type="protein sequence ID" value="TWU25018.1"/>
    <property type="molecule type" value="Genomic_DNA"/>
</dbReference>
<keyword evidence="2" id="KW-0732">Signal</keyword>
<reference evidence="3 4" key="1">
    <citation type="submission" date="2019-02" db="EMBL/GenBank/DDBJ databases">
        <title>Deep-cultivation of Planctomycetes and their phenomic and genomic characterization uncovers novel biology.</title>
        <authorList>
            <person name="Wiegand S."/>
            <person name="Jogler M."/>
            <person name="Boedeker C."/>
            <person name="Pinto D."/>
            <person name="Vollmers J."/>
            <person name="Rivas-Marin E."/>
            <person name="Kohn T."/>
            <person name="Peeters S.H."/>
            <person name="Heuer A."/>
            <person name="Rast P."/>
            <person name="Oberbeckmann S."/>
            <person name="Bunk B."/>
            <person name="Jeske O."/>
            <person name="Meyerdierks A."/>
            <person name="Storesund J.E."/>
            <person name="Kallscheuer N."/>
            <person name="Luecker S."/>
            <person name="Lage O.M."/>
            <person name="Pohl T."/>
            <person name="Merkel B.J."/>
            <person name="Hornburger P."/>
            <person name="Mueller R.-W."/>
            <person name="Bruemmer F."/>
            <person name="Labrenz M."/>
            <person name="Spormann A.M."/>
            <person name="Op Den Camp H."/>
            <person name="Overmann J."/>
            <person name="Amann R."/>
            <person name="Jetten M.S.M."/>
            <person name="Mascher T."/>
            <person name="Medema M.H."/>
            <person name="Devos D.P."/>
            <person name="Kaster A.-K."/>
            <person name="Ovreas L."/>
            <person name="Rohde M."/>
            <person name="Galperin M.Y."/>
            <person name="Jogler C."/>
        </authorList>
    </citation>
    <scope>NUCLEOTIDE SEQUENCE [LARGE SCALE GENOMIC DNA]</scope>
    <source>
        <strain evidence="3 4">Pla52o</strain>
    </source>
</reference>
<evidence type="ECO:0000313" key="4">
    <source>
        <dbReference type="Proteomes" id="UP000316304"/>
    </source>
</evidence>
<evidence type="ECO:0000313" key="3">
    <source>
        <dbReference type="EMBL" id="TWU25018.1"/>
    </source>
</evidence>
<feature type="chain" id="PRO_5022982031" description="Carboxypeptidase regulatory-like domain-containing protein" evidence="2">
    <location>
        <begin position="22"/>
        <end position="145"/>
    </location>
</feature>